<dbReference type="SUPFAM" id="SSF103025">
    <property type="entry name" value="Folate-binding domain"/>
    <property type="match status" value="1"/>
</dbReference>
<dbReference type="AlphaFoldDB" id="A0AB36DRD3"/>
<dbReference type="RefSeq" id="WP_064601762.1">
    <property type="nucleotide sequence ID" value="NZ_LXHQ01000006.1"/>
</dbReference>
<dbReference type="Gene3D" id="2.40.30.160">
    <property type="match status" value="1"/>
</dbReference>
<dbReference type="EMBL" id="LXHQ01000006">
    <property type="protein sequence ID" value="OAV28265.1"/>
    <property type="molecule type" value="Genomic_DNA"/>
</dbReference>
<dbReference type="PANTHER" id="PTHR22602">
    <property type="entry name" value="TRANSFERASE CAF17, MITOCHONDRIAL-RELATED"/>
    <property type="match status" value="1"/>
</dbReference>
<name>A0AB36DRD3_MORCA</name>
<dbReference type="Gene3D" id="3.30.70.1400">
    <property type="entry name" value="Aminomethyltransferase beta-barrel domains"/>
    <property type="match status" value="1"/>
</dbReference>
<accession>A0AB36DRD3</accession>
<reference evidence="1 2" key="1">
    <citation type="journal article" date="2016" name="Genome Biol. Evol.">
        <title>Comparative Genomic Analyses of the Moraxella catarrhalis Serosensitive and Seroresistant Lineages Demonstrate Their Independent Evolution.</title>
        <authorList>
            <person name="Earl J.P."/>
            <person name="de Vries S.P."/>
            <person name="Ahmed A."/>
            <person name="Powell E."/>
            <person name="Schultz M.P."/>
            <person name="Hermans P.W."/>
            <person name="Hill D.J."/>
            <person name="Zhou Z."/>
            <person name="Constantinidou C.I."/>
            <person name="Hu F.Z."/>
            <person name="Bootsma H.J."/>
            <person name="Ehrlich G.D."/>
        </authorList>
    </citation>
    <scope>NUCLEOTIDE SEQUENCE [LARGE SCALE GENOMIC DNA]</scope>
    <source>
        <strain evidence="1 2">F23</strain>
    </source>
</reference>
<proteinExistence type="predicted"/>
<sequence length="233" mass="25868">MTDFCYFEMTGTDSEKFLQGQITADIADIGEQFLPTAICNLKGRVQFGIWIARTLAGFDIVMSADMADSFIMHIKKYGAFSKITLSSASPIYPDVVNDIPTFNKTQQTDTKLWEQLSIKTGNYWLTAKTSEMYQPQELRLHQKGGVAYDKGCYLGQEIIARLYFKARPKAYLHRILGVGAVPPAGSDIGRMSIVNAIATNTGFEALVIARPEDLTTVEILPLPKALQEDIGRN</sequence>
<dbReference type="GO" id="GO:0016226">
    <property type="term" value="P:iron-sulfur cluster assembly"/>
    <property type="evidence" value="ECO:0007669"/>
    <property type="project" value="TreeGrafter"/>
</dbReference>
<evidence type="ECO:0000313" key="1">
    <source>
        <dbReference type="EMBL" id="OAV28265.1"/>
    </source>
</evidence>
<comment type="caution">
    <text evidence="1">The sequence shown here is derived from an EMBL/GenBank/DDBJ whole genome shotgun (WGS) entry which is preliminary data.</text>
</comment>
<dbReference type="Proteomes" id="UP000078295">
    <property type="component" value="Unassembled WGS sequence"/>
</dbReference>
<protein>
    <submittedName>
        <fullName evidence="1">Folate-dependent protein for Fe/S cluster synthesis/repair in oxidative stress</fullName>
    </submittedName>
</protein>
<dbReference type="InterPro" id="IPR017703">
    <property type="entry name" value="YgfZ/GCV_T_CS"/>
</dbReference>
<dbReference type="InterPro" id="IPR045179">
    <property type="entry name" value="YgfZ/GcvT"/>
</dbReference>
<gene>
    <name evidence="1" type="ORF">AO370_0049</name>
</gene>
<organism evidence="1 2">
    <name type="scientific">Moraxella catarrhalis</name>
    <name type="common">Branhamella catarrhalis</name>
    <dbReference type="NCBI Taxonomy" id="480"/>
    <lineage>
        <taxon>Bacteria</taxon>
        <taxon>Pseudomonadati</taxon>
        <taxon>Pseudomonadota</taxon>
        <taxon>Gammaproteobacteria</taxon>
        <taxon>Moraxellales</taxon>
        <taxon>Moraxellaceae</taxon>
        <taxon>Moraxella</taxon>
    </lineage>
</organism>
<dbReference type="NCBIfam" id="TIGR03317">
    <property type="entry name" value="ygfZ_signature"/>
    <property type="match status" value="1"/>
</dbReference>
<dbReference type="PANTHER" id="PTHR22602:SF0">
    <property type="entry name" value="TRANSFERASE CAF17, MITOCHONDRIAL-RELATED"/>
    <property type="match status" value="1"/>
</dbReference>
<evidence type="ECO:0000313" key="2">
    <source>
        <dbReference type="Proteomes" id="UP000078295"/>
    </source>
</evidence>